<dbReference type="Pfam" id="PF13289">
    <property type="entry name" value="SIR2_2"/>
    <property type="match status" value="1"/>
</dbReference>
<sequence length="436" mass="50182">MSIYLENLRQDYQDGKVIPFIGAGLSVPFNIPSWGDLIRSLAEKYAVGDLEFVKKAVEVDLNRHNYWGAIDALKNYTTVVEEDIQEEISNLIQKRQIKLEDDALHNYSDLGKMGFKFCLTTNYEHLLHQYMKFEIQPILLKDVLFNTQDMLDQKRVCHLHGTISNYGTIVISRESYQELYRNKKYDDLLKLVTGNRKLLFMGFSFDDQFISTLIKEHKESFNGKHYILLANPTDAKIKELRSEYGLLTIPYKTENSSHTAEIRKILNKIAEPLITHEVENPMNGNTPSATSIIIGAGLGNLKKNVSGNLFYRKLKLENIDESMIELSSAFYVASEEYIRELQKTGIALNVIEAMLAKVFIKYKERYVDTYKRYGKSEQFLLAVHNSLAELDFGRHALLLKGNKSDENENRGLIHLLADDEDIDVWWGEERLGSDSK</sequence>
<dbReference type="Proteomes" id="UP000307841">
    <property type="component" value="Unassembled WGS sequence"/>
</dbReference>
<proteinExistence type="predicted"/>
<dbReference type="SUPFAM" id="SSF52467">
    <property type="entry name" value="DHS-like NAD/FAD-binding domain"/>
    <property type="match status" value="1"/>
</dbReference>
<evidence type="ECO:0000313" key="2">
    <source>
        <dbReference type="Proteomes" id="UP000307841"/>
    </source>
</evidence>
<organism evidence="1 2">
    <name type="scientific">Brevibacillus antibioticus</name>
    <dbReference type="NCBI Taxonomy" id="2570228"/>
    <lineage>
        <taxon>Bacteria</taxon>
        <taxon>Bacillati</taxon>
        <taxon>Bacillota</taxon>
        <taxon>Bacilli</taxon>
        <taxon>Bacillales</taxon>
        <taxon>Paenibacillaceae</taxon>
        <taxon>Brevibacillus</taxon>
    </lineage>
</organism>
<dbReference type="OrthoDB" id="1688888at2"/>
<dbReference type="InterPro" id="IPR029035">
    <property type="entry name" value="DHS-like_NAD/FAD-binding_dom"/>
</dbReference>
<gene>
    <name evidence="1" type="ORF">E8L90_23710</name>
</gene>
<name>A0A4U2YBK8_9BACL</name>
<evidence type="ECO:0000313" key="1">
    <source>
        <dbReference type="EMBL" id="TKI58150.1"/>
    </source>
</evidence>
<accession>A0A4U2YBK8</accession>
<dbReference type="RefSeq" id="WP_137031596.1">
    <property type="nucleotide sequence ID" value="NZ_SZNK01000001.1"/>
</dbReference>
<reference evidence="1 2" key="1">
    <citation type="submission" date="2019-04" db="EMBL/GenBank/DDBJ databases">
        <title>Whole genome sequencing of Brevibacillus sp. TGS2-1.</title>
        <authorList>
            <person name="Choi A."/>
        </authorList>
    </citation>
    <scope>NUCLEOTIDE SEQUENCE [LARGE SCALE GENOMIC DNA]</scope>
    <source>
        <strain evidence="1 2">TGS2-1</strain>
    </source>
</reference>
<dbReference type="EMBL" id="SZNK01000001">
    <property type="protein sequence ID" value="TKI58150.1"/>
    <property type="molecule type" value="Genomic_DNA"/>
</dbReference>
<dbReference type="AlphaFoldDB" id="A0A4U2YBK8"/>
<comment type="caution">
    <text evidence="1">The sequence shown here is derived from an EMBL/GenBank/DDBJ whole genome shotgun (WGS) entry which is preliminary data.</text>
</comment>
<protein>
    <submittedName>
        <fullName evidence="1">SIR2 family protein</fullName>
    </submittedName>
</protein>
<keyword evidence="2" id="KW-1185">Reference proteome</keyword>